<dbReference type="EMBL" id="JAVXUO010001856">
    <property type="protein sequence ID" value="KAK2978592.1"/>
    <property type="molecule type" value="Genomic_DNA"/>
</dbReference>
<reference evidence="2" key="1">
    <citation type="submission" date="2022-12" db="EMBL/GenBank/DDBJ databases">
        <title>Draft genome assemblies for two species of Escallonia (Escalloniales).</title>
        <authorList>
            <person name="Chanderbali A."/>
            <person name="Dervinis C."/>
            <person name="Anghel I."/>
            <person name="Soltis D."/>
            <person name="Soltis P."/>
            <person name="Zapata F."/>
        </authorList>
    </citation>
    <scope>NUCLEOTIDE SEQUENCE</scope>
    <source>
        <strain evidence="2">UCBG92.1500</strain>
        <tissue evidence="2">Leaf</tissue>
    </source>
</reference>
<dbReference type="PANTHER" id="PTHR31896">
    <property type="entry name" value="FAMILY REGULATORY PROTEIN, PUTATIVE (AFU_ORTHOLOGUE AFUA_3G14730)-RELATED"/>
    <property type="match status" value="1"/>
</dbReference>
<dbReference type="InterPro" id="IPR023213">
    <property type="entry name" value="CAT-like_dom_sf"/>
</dbReference>
<proteinExistence type="predicted"/>
<dbReference type="PANTHER" id="PTHR31896:SF50">
    <property type="entry name" value="BAHD ACYLTRANSFERASE DCR"/>
    <property type="match status" value="1"/>
</dbReference>
<dbReference type="InterPro" id="IPR051283">
    <property type="entry name" value="Sec_Metabolite_Acyltrans"/>
</dbReference>
<dbReference type="AlphaFoldDB" id="A0AA88QY49"/>
<name>A0AA88QY49_9ASTE</name>
<keyword evidence="1" id="KW-0808">Transferase</keyword>
<dbReference type="Pfam" id="PF02458">
    <property type="entry name" value="Transferase"/>
    <property type="match status" value="1"/>
</dbReference>
<gene>
    <name evidence="2" type="ORF">RJ640_006711</name>
</gene>
<keyword evidence="3" id="KW-1185">Reference proteome</keyword>
<evidence type="ECO:0000313" key="2">
    <source>
        <dbReference type="EMBL" id="KAK2978592.1"/>
    </source>
</evidence>
<dbReference type="Proteomes" id="UP001187471">
    <property type="component" value="Unassembled WGS sequence"/>
</dbReference>
<organism evidence="2 3">
    <name type="scientific">Escallonia rubra</name>
    <dbReference type="NCBI Taxonomy" id="112253"/>
    <lineage>
        <taxon>Eukaryota</taxon>
        <taxon>Viridiplantae</taxon>
        <taxon>Streptophyta</taxon>
        <taxon>Embryophyta</taxon>
        <taxon>Tracheophyta</taxon>
        <taxon>Spermatophyta</taxon>
        <taxon>Magnoliopsida</taxon>
        <taxon>eudicotyledons</taxon>
        <taxon>Gunneridae</taxon>
        <taxon>Pentapetalae</taxon>
        <taxon>asterids</taxon>
        <taxon>campanulids</taxon>
        <taxon>Escalloniales</taxon>
        <taxon>Escalloniaceae</taxon>
        <taxon>Escallonia</taxon>
    </lineage>
</organism>
<dbReference type="GO" id="GO:0016740">
    <property type="term" value="F:transferase activity"/>
    <property type="evidence" value="ECO:0007669"/>
    <property type="project" value="UniProtKB-KW"/>
</dbReference>
<sequence>MEYDGFFAFDNTLSYAGHRKPTAAVQVTERGDAFYIGWTVTHAVVDGTSFWNFFNTFAEVCKGVKTISKSPDFRRNCVFYSPAVLPVPAGGPAATFSGDEP</sequence>
<comment type="caution">
    <text evidence="2">The sequence shown here is derived from an EMBL/GenBank/DDBJ whole genome shotgun (WGS) entry which is preliminary data.</text>
</comment>
<accession>A0AA88QY49</accession>
<evidence type="ECO:0000256" key="1">
    <source>
        <dbReference type="ARBA" id="ARBA00022679"/>
    </source>
</evidence>
<evidence type="ECO:0000313" key="3">
    <source>
        <dbReference type="Proteomes" id="UP001187471"/>
    </source>
</evidence>
<protein>
    <submittedName>
        <fullName evidence="2">Uncharacterized protein</fullName>
    </submittedName>
</protein>
<dbReference type="Gene3D" id="3.30.559.10">
    <property type="entry name" value="Chloramphenicol acetyltransferase-like domain"/>
    <property type="match status" value="1"/>
</dbReference>